<dbReference type="SUPFAM" id="SSF69618">
    <property type="entry name" value="HemD-like"/>
    <property type="match status" value="1"/>
</dbReference>
<accession>A0A5C4J4Z9</accession>
<dbReference type="Pfam" id="PF00486">
    <property type="entry name" value="Trans_reg_C"/>
    <property type="match status" value="1"/>
</dbReference>
<dbReference type="EMBL" id="VCKW01000179">
    <property type="protein sequence ID" value="TMQ91967.1"/>
    <property type="molecule type" value="Genomic_DNA"/>
</dbReference>
<reference evidence="4 5" key="1">
    <citation type="submission" date="2019-05" db="EMBL/GenBank/DDBJ databases">
        <title>Draft genome sequence of Actinomadura sp. 14C53.</title>
        <authorList>
            <person name="Saricaoglu S."/>
            <person name="Isik K."/>
        </authorList>
    </citation>
    <scope>NUCLEOTIDE SEQUENCE [LARGE SCALE GENOMIC DNA]</scope>
    <source>
        <strain evidence="4 5">14C53</strain>
    </source>
</reference>
<dbReference type="InterPro" id="IPR036388">
    <property type="entry name" value="WH-like_DNA-bd_sf"/>
</dbReference>
<organism evidence="4 5">
    <name type="scientific">Actinomadura soli</name>
    <dbReference type="NCBI Taxonomy" id="2508997"/>
    <lineage>
        <taxon>Bacteria</taxon>
        <taxon>Bacillati</taxon>
        <taxon>Actinomycetota</taxon>
        <taxon>Actinomycetes</taxon>
        <taxon>Streptosporangiales</taxon>
        <taxon>Thermomonosporaceae</taxon>
        <taxon>Actinomadura</taxon>
    </lineage>
</organism>
<evidence type="ECO:0000313" key="4">
    <source>
        <dbReference type="EMBL" id="TMQ91967.1"/>
    </source>
</evidence>
<dbReference type="SUPFAM" id="SSF46894">
    <property type="entry name" value="C-terminal effector domain of the bipartite response regulators"/>
    <property type="match status" value="1"/>
</dbReference>
<dbReference type="EC" id="4.2.1.75" evidence="4"/>
<dbReference type="Pfam" id="PF02602">
    <property type="entry name" value="HEM4"/>
    <property type="match status" value="1"/>
</dbReference>
<dbReference type="GO" id="GO:0006780">
    <property type="term" value="P:uroporphyrinogen III biosynthetic process"/>
    <property type="evidence" value="ECO:0007669"/>
    <property type="project" value="InterPro"/>
</dbReference>
<comment type="caution">
    <text evidence="4">The sequence shown here is derived from an EMBL/GenBank/DDBJ whole genome shotgun (WGS) entry which is preliminary data.</text>
</comment>
<dbReference type="InterPro" id="IPR039793">
    <property type="entry name" value="UROS/Hem4"/>
</dbReference>
<dbReference type="NCBIfam" id="NF005568">
    <property type="entry name" value="PRK07239.1"/>
    <property type="match status" value="1"/>
</dbReference>
<gene>
    <name evidence="4" type="ORF">ETD83_28540</name>
</gene>
<dbReference type="CDD" id="cd06578">
    <property type="entry name" value="HemD"/>
    <property type="match status" value="1"/>
</dbReference>
<evidence type="ECO:0000256" key="2">
    <source>
        <dbReference type="PROSITE-ProRule" id="PRU01091"/>
    </source>
</evidence>
<dbReference type="AlphaFoldDB" id="A0A5C4J4Z9"/>
<proteinExistence type="predicted"/>
<protein>
    <submittedName>
        <fullName evidence="4">Uroporphyrinogen-III synthase</fullName>
        <ecNumber evidence="4">4.2.1.75</ecNumber>
    </submittedName>
</protein>
<keyword evidence="4" id="KW-0456">Lyase</keyword>
<keyword evidence="5" id="KW-1185">Reference proteome</keyword>
<dbReference type="GO" id="GO:0000160">
    <property type="term" value="P:phosphorelay signal transduction system"/>
    <property type="evidence" value="ECO:0007669"/>
    <property type="project" value="InterPro"/>
</dbReference>
<sequence length="399" mass="41786">MSTAGDRDAAPAAEPLAGFAVGVTAARRHEELATLLERRGARVVLAPAIRLAPLADDAELLEATLACAAGPLDHVVVTTGIGFRAWLESADGQGTRDALVARLAEAAIVARGPKARGAIRSAGLQERWSPESEGCAEVIEHLLRTDLAGARVAVQLYGERQPELTAALRGAGAEVIEVPVYRWSRTEDPTPLRRLVGQAVAGTVDAIAFTSAPAVTETLAVAAESGLEEPLLDAMRAHVVAACVGPVTARALTVRGVPTVQPERARLGALVRALVTGLPGRRSRWLSVRGCALELRGHAVVLDGLLRPIAPAPMAILRALARRPGHVVSRAELCGVLPSRLAAGEGRPQADEHAVEMAVARLRRGLGRPGIVETVVKRGYRLACDPRLTDRLPAGSTTG</sequence>
<dbReference type="InterPro" id="IPR036108">
    <property type="entry name" value="4pyrrol_syn_uPrphyn_synt_sf"/>
</dbReference>
<keyword evidence="1 2" id="KW-0238">DNA-binding</keyword>
<name>A0A5C4J4Z9_9ACTN</name>
<dbReference type="OrthoDB" id="213853at2"/>
<dbReference type="GO" id="GO:0006355">
    <property type="term" value="P:regulation of DNA-templated transcription"/>
    <property type="evidence" value="ECO:0007669"/>
    <property type="project" value="InterPro"/>
</dbReference>
<dbReference type="PROSITE" id="PS51755">
    <property type="entry name" value="OMPR_PHOB"/>
    <property type="match status" value="1"/>
</dbReference>
<dbReference type="Proteomes" id="UP000309174">
    <property type="component" value="Unassembled WGS sequence"/>
</dbReference>
<dbReference type="SMART" id="SM00862">
    <property type="entry name" value="Trans_reg_C"/>
    <property type="match status" value="1"/>
</dbReference>
<feature type="DNA-binding region" description="OmpR/PhoB-type" evidence="2">
    <location>
        <begin position="283"/>
        <end position="384"/>
    </location>
</feature>
<feature type="domain" description="OmpR/PhoB-type" evidence="3">
    <location>
        <begin position="283"/>
        <end position="384"/>
    </location>
</feature>
<dbReference type="InterPro" id="IPR001867">
    <property type="entry name" value="OmpR/PhoB-type_DNA-bd"/>
</dbReference>
<dbReference type="PANTHER" id="PTHR40082:SF1">
    <property type="entry name" value="BLR5956 PROTEIN"/>
    <property type="match status" value="1"/>
</dbReference>
<dbReference type="InterPro" id="IPR003754">
    <property type="entry name" value="4pyrrol_synth_uPrphyn_synth"/>
</dbReference>
<evidence type="ECO:0000256" key="1">
    <source>
        <dbReference type="ARBA" id="ARBA00023125"/>
    </source>
</evidence>
<dbReference type="InterPro" id="IPR016032">
    <property type="entry name" value="Sig_transdc_resp-reg_C-effctor"/>
</dbReference>
<evidence type="ECO:0000259" key="3">
    <source>
        <dbReference type="PROSITE" id="PS51755"/>
    </source>
</evidence>
<dbReference type="GO" id="GO:0004852">
    <property type="term" value="F:uroporphyrinogen-III synthase activity"/>
    <property type="evidence" value="ECO:0007669"/>
    <property type="project" value="UniProtKB-EC"/>
</dbReference>
<evidence type="ECO:0000313" key="5">
    <source>
        <dbReference type="Proteomes" id="UP000309174"/>
    </source>
</evidence>
<dbReference type="Gene3D" id="1.10.10.10">
    <property type="entry name" value="Winged helix-like DNA-binding domain superfamily/Winged helix DNA-binding domain"/>
    <property type="match status" value="1"/>
</dbReference>
<dbReference type="GO" id="GO:0003677">
    <property type="term" value="F:DNA binding"/>
    <property type="evidence" value="ECO:0007669"/>
    <property type="project" value="UniProtKB-UniRule"/>
</dbReference>
<dbReference type="RefSeq" id="WP_138648307.1">
    <property type="nucleotide sequence ID" value="NZ_VCKW01000179.1"/>
</dbReference>
<dbReference type="CDD" id="cd00383">
    <property type="entry name" value="trans_reg_C"/>
    <property type="match status" value="1"/>
</dbReference>
<dbReference type="Gene3D" id="3.40.50.10090">
    <property type="match status" value="2"/>
</dbReference>
<dbReference type="PANTHER" id="PTHR40082">
    <property type="entry name" value="BLR5956 PROTEIN"/>
    <property type="match status" value="1"/>
</dbReference>